<organism evidence="2 3">
    <name type="scientific">Mucilaginibacter gracilis</name>
    <dbReference type="NCBI Taxonomy" id="423350"/>
    <lineage>
        <taxon>Bacteria</taxon>
        <taxon>Pseudomonadati</taxon>
        <taxon>Bacteroidota</taxon>
        <taxon>Sphingobacteriia</taxon>
        <taxon>Sphingobacteriales</taxon>
        <taxon>Sphingobacteriaceae</taxon>
        <taxon>Mucilaginibacter</taxon>
    </lineage>
</organism>
<evidence type="ECO:0000313" key="2">
    <source>
        <dbReference type="EMBL" id="RKR81820.1"/>
    </source>
</evidence>
<name>A0A495IYN9_9SPHI</name>
<proteinExistence type="predicted"/>
<protein>
    <submittedName>
        <fullName evidence="2">HEPN domain-containing protein</fullName>
    </submittedName>
</protein>
<dbReference type="Pfam" id="PF05168">
    <property type="entry name" value="HEPN"/>
    <property type="match status" value="1"/>
</dbReference>
<evidence type="ECO:0000259" key="1">
    <source>
        <dbReference type="PROSITE" id="PS50910"/>
    </source>
</evidence>
<evidence type="ECO:0000313" key="3">
    <source>
        <dbReference type="Proteomes" id="UP000268007"/>
    </source>
</evidence>
<dbReference type="SUPFAM" id="SSF81593">
    <property type="entry name" value="Nucleotidyltransferase substrate binding subunit/domain"/>
    <property type="match status" value="1"/>
</dbReference>
<dbReference type="PROSITE" id="PS50910">
    <property type="entry name" value="HEPN"/>
    <property type="match status" value="1"/>
</dbReference>
<dbReference type="EMBL" id="RBKU01000001">
    <property type="protein sequence ID" value="RKR81820.1"/>
    <property type="molecule type" value="Genomic_DNA"/>
</dbReference>
<sequence>MMYIGPYTPWEHYPKLLRYDEVQHPIDVLEDFFSVSDLDGHRRLLKEWRDFVISEKYYAHKRFGPGSLLFTHEVNLKLLEAAYLLLLNHEHHWPRSEPLTDEALTEEKADWDEQPASLSHKELLNPYKAIKKVFKHYSLPAYRDHLGEWLSFALSIKTNEEEIRAHEFIPVYEKLLKLYDAAWLIHIRSKLKKRQSPKTIAANPEVPQVTIKAIAPTLSAAEQLRLNEVITLITERMTSVKSITLLGIHPTPFTYYLLILIDDKHSIAEHVAANKVEDLCRQLVSLITIVHKVSVARQGLNNGRRFWNNIMSSGIEVYRAPEFSLPEYQPVTKEVFVNRAKVDWERWGTQGKAFFQGAKRYIEEENYTLGIFLLHQAAESTLIGLIRVLMGYRISAHNLSRMLRTTLLFTDALQDIFELGSDEGQRLFKLLQEAYAEARYRTIYMVEEEDVKQLVPKVELFLNTAQAVFDGFVKNGN</sequence>
<gene>
    <name evidence="2" type="ORF">BDD43_1977</name>
</gene>
<dbReference type="SMART" id="SM00748">
    <property type="entry name" value="HEPN"/>
    <property type="match status" value="1"/>
</dbReference>
<dbReference type="Gene3D" id="1.20.120.330">
    <property type="entry name" value="Nucleotidyltransferases domain 2"/>
    <property type="match status" value="1"/>
</dbReference>
<reference evidence="2 3" key="1">
    <citation type="submission" date="2018-10" db="EMBL/GenBank/DDBJ databases">
        <title>Genomic Encyclopedia of Archaeal and Bacterial Type Strains, Phase II (KMG-II): from individual species to whole genera.</title>
        <authorList>
            <person name="Goeker M."/>
        </authorList>
    </citation>
    <scope>NUCLEOTIDE SEQUENCE [LARGE SCALE GENOMIC DNA]</scope>
    <source>
        <strain evidence="2 3">DSM 18602</strain>
    </source>
</reference>
<feature type="domain" description="HEPN" evidence="1">
    <location>
        <begin position="348"/>
        <end position="468"/>
    </location>
</feature>
<keyword evidence="3" id="KW-1185">Reference proteome</keyword>
<dbReference type="AlphaFoldDB" id="A0A495IYN9"/>
<dbReference type="InterPro" id="IPR007842">
    <property type="entry name" value="HEPN_dom"/>
</dbReference>
<accession>A0A495IYN9</accession>
<dbReference type="Proteomes" id="UP000268007">
    <property type="component" value="Unassembled WGS sequence"/>
</dbReference>
<comment type="caution">
    <text evidence="2">The sequence shown here is derived from an EMBL/GenBank/DDBJ whole genome shotgun (WGS) entry which is preliminary data.</text>
</comment>